<feature type="region of interest" description="Disordered" evidence="2">
    <location>
        <begin position="448"/>
        <end position="537"/>
    </location>
</feature>
<dbReference type="PANTHER" id="PTHR31860">
    <property type="entry name" value="HEAT-INDUCIBLE TRANSCRIPTION REPRESSOR (DUF639)-RELATED"/>
    <property type="match status" value="1"/>
</dbReference>
<sequence length="1528" mass="168267">MGREAGEAAGTARWAVGAHACRATHAVAWPLPLPLLHPRDLAAVVRKLETKSRKSVINTYEDVVTGEEVVEGLAAELGGEISDYDGTVLELLEECELLLPVTAVDKFRHRRKRLYRVPKPLLEGKGVTPAGGTKVSTPFHVGVIYVHASGADGLLAESMTGTSDAFATIVIGDAKSYTRVVKRELNPDWKETWAFVVRFQEGGATSRSEAPRGNGLETTALSSGNLKGKAGEDAPELCLSLRVYASMKKGMSRSNIGNTVHRPVRNLFASHKTVKSYLDVPEVTLMLHRDARKKKRGMLLEFRGGLTEHLDKVAKQEEQIARANALQEVSGVSLSSDNEEGHSDSDEAEEEALFAAGMERAAAKMSPGHEHHVADDRLHSMGSADRESSVGEELQSSLDRANATEASAAARDQGADDGGNAKIGRVMARCVWMDCVFARVDASDETLSRDNATAAVPPQRAGTEHPREDARVAGDREGQRDPGMISRFKGALGRSGSGHNVTKAAKTREEEDQGGAAPDTNAKAPGGIPKLKRQDSRFAKMGRSLMRRNSSMRMSALEAQEVSSGGGDHGMSRSVQYAEMRKQAKSVLPLRRAAIEDALLRFAENRFVPKYPVAEYKAGPSKATTFETRIEEDGDAAASPVSPLEPGSSTRCFVIKHPRDAFDLLGGTESEEIDRAMWVNLAPLLAPLCHFINAHEVFDALLMCQFGSKLTRAVIMSGQVLCVRYPVFYSYVRMLHSDRISLDKAWRKSIEEFPDLKCRNADEVPVRIVDKVRGGRQEAAFMRGKSQYGGKLVITTTSIYFLKRHIFHSNDFVREDLLDGVQVLESNGAVDYGLMVGFKNSKPPPSPVRPSSRVLDSSASLSSVASDVASTAELKSPTDVKRNKRKSPKAMLLRAFRTQGESVGDKDLSIEGRQLEDEGDFEDAGSVTSHDGGPEIVGNMSEADKLLQTLVSEQAHLEEDDFDDIVDWFAEPGEEDEDRDESKVGGTQLGRGRDDGHGLDDRASASGVIGAGDDVGGDDNDDAELEDFESLPKPTAEVLRFLGMFAINFKSPTVGRYAVYRFPSYGSWRKRDVDILILRNVIAYRIFCDHVLDELIKSSIESISGTVSLKQFREQARSCALHALLMDITCLKALVKLSEKKEQQWLSGVDTFEAFGDKWSWKRWSPLGFMNLVCSAVQPRTERNAAIRRKANVALWALAVDTVADTEGVLNVKVKWSAPARAADVQKRKSLQGRLRDIGASMPCQFPGAGGMNSSSSMGSHGSSSGNPLALAAAAAKARASFGTTSATDVEEQDRDDILLVSLDEWWLEHSETMQTDIVRGATKLKSLGQNFELFKSIMEPFGQLALETKEICRSVIEWDAPMFTIGLGVTSLVLIFSGYTGYFAGLFTAFVGAHILQLRTVRKRQGFRKLYVPKKQKKTLLQKYRQMKDKYVLAKRNLQKLNLVLLRARAVLTWENERVTSKLVIFVFALSVVLAVAPRWCYELAVWMYVFTKKFRSGRFSRMIKQFLRNEWSQVPPTPLWEKLEKL</sequence>
<dbReference type="InterPro" id="IPR006927">
    <property type="entry name" value="DUF639"/>
</dbReference>
<dbReference type="Pfam" id="PF00168">
    <property type="entry name" value="C2"/>
    <property type="match status" value="1"/>
</dbReference>
<dbReference type="PANTHER" id="PTHR31860:SF6">
    <property type="entry name" value="HEAT-INDUCIBLE TRANSCRIPTION REPRESSOR (DUF639)"/>
    <property type="match status" value="1"/>
</dbReference>
<evidence type="ECO:0000256" key="3">
    <source>
        <dbReference type="SAM" id="Phobius"/>
    </source>
</evidence>
<accession>A0ABP0RPP5</accession>
<evidence type="ECO:0000313" key="6">
    <source>
        <dbReference type="Proteomes" id="UP001642464"/>
    </source>
</evidence>
<feature type="region of interest" description="Disordered" evidence="2">
    <location>
        <begin position="382"/>
        <end position="420"/>
    </location>
</feature>
<keyword evidence="6" id="KW-1185">Reference proteome</keyword>
<feature type="transmembrane region" description="Helical" evidence="3">
    <location>
        <begin position="1464"/>
        <end position="1491"/>
    </location>
</feature>
<feature type="transmembrane region" description="Helical" evidence="3">
    <location>
        <begin position="1373"/>
        <end position="1397"/>
    </location>
</feature>
<feature type="compositionally biased region" description="Polar residues" evidence="2">
    <location>
        <begin position="216"/>
        <end position="225"/>
    </location>
</feature>
<dbReference type="Gene3D" id="2.60.40.150">
    <property type="entry name" value="C2 domain"/>
    <property type="match status" value="1"/>
</dbReference>
<feature type="compositionally biased region" description="Acidic residues" evidence="2">
    <location>
        <begin position="1015"/>
        <end position="1026"/>
    </location>
</feature>
<keyword evidence="1" id="KW-0175">Coiled coil</keyword>
<name>A0ABP0RPP5_9DINO</name>
<feature type="region of interest" description="Disordered" evidence="2">
    <location>
        <begin position="205"/>
        <end position="229"/>
    </location>
</feature>
<keyword evidence="3 5" id="KW-0812">Transmembrane</keyword>
<dbReference type="InterPro" id="IPR000008">
    <property type="entry name" value="C2_dom"/>
</dbReference>
<evidence type="ECO:0000259" key="4">
    <source>
        <dbReference type="PROSITE" id="PS50004"/>
    </source>
</evidence>
<feature type="region of interest" description="Disordered" evidence="2">
    <location>
        <begin position="328"/>
        <end position="349"/>
    </location>
</feature>
<evidence type="ECO:0000313" key="5">
    <source>
        <dbReference type="EMBL" id="CAK9102630.1"/>
    </source>
</evidence>
<keyword evidence="3" id="KW-0472">Membrane</keyword>
<dbReference type="EMBL" id="CAXAMM010042033">
    <property type="protein sequence ID" value="CAK9102630.1"/>
    <property type="molecule type" value="Genomic_DNA"/>
</dbReference>
<organism evidence="5 6">
    <name type="scientific">Durusdinium trenchii</name>
    <dbReference type="NCBI Taxonomy" id="1381693"/>
    <lineage>
        <taxon>Eukaryota</taxon>
        <taxon>Sar</taxon>
        <taxon>Alveolata</taxon>
        <taxon>Dinophyceae</taxon>
        <taxon>Suessiales</taxon>
        <taxon>Symbiodiniaceae</taxon>
        <taxon>Durusdinium</taxon>
    </lineage>
</organism>
<dbReference type="Pfam" id="PF04842">
    <property type="entry name" value="DUF639"/>
    <property type="match status" value="1"/>
</dbReference>
<feature type="region of interest" description="Disordered" evidence="2">
    <location>
        <begin position="971"/>
        <end position="1026"/>
    </location>
</feature>
<dbReference type="PROSITE" id="PS50004">
    <property type="entry name" value="C2"/>
    <property type="match status" value="1"/>
</dbReference>
<reference evidence="5 6" key="1">
    <citation type="submission" date="2024-02" db="EMBL/GenBank/DDBJ databases">
        <authorList>
            <person name="Chen Y."/>
            <person name="Shah S."/>
            <person name="Dougan E. K."/>
            <person name="Thang M."/>
            <person name="Chan C."/>
        </authorList>
    </citation>
    <scope>NUCLEOTIDE SEQUENCE [LARGE SCALE GENOMIC DNA]</scope>
</reference>
<evidence type="ECO:0000256" key="2">
    <source>
        <dbReference type="SAM" id="MobiDB-lite"/>
    </source>
</evidence>
<feature type="compositionally biased region" description="Low complexity" evidence="2">
    <location>
        <begin position="401"/>
        <end position="412"/>
    </location>
</feature>
<evidence type="ECO:0000256" key="1">
    <source>
        <dbReference type="SAM" id="Coils"/>
    </source>
</evidence>
<protein>
    <submittedName>
        <fullName evidence="5">Multiple C2 and transmembrane domain-containing protein 2</fullName>
    </submittedName>
</protein>
<feature type="domain" description="C2" evidence="4">
    <location>
        <begin position="129"/>
        <end position="277"/>
    </location>
</feature>
<feature type="coiled-coil region" evidence="1">
    <location>
        <begin position="1418"/>
        <end position="1445"/>
    </location>
</feature>
<feature type="region of interest" description="Disordered" evidence="2">
    <location>
        <begin position="916"/>
        <end position="938"/>
    </location>
</feature>
<dbReference type="SUPFAM" id="SSF49562">
    <property type="entry name" value="C2 domain (Calcium/lipid-binding domain, CaLB)"/>
    <property type="match status" value="1"/>
</dbReference>
<keyword evidence="3" id="KW-1133">Transmembrane helix</keyword>
<dbReference type="CDD" id="cd00030">
    <property type="entry name" value="C2"/>
    <property type="match status" value="1"/>
</dbReference>
<gene>
    <name evidence="5" type="ORF">SCF082_LOCUS47967</name>
</gene>
<feature type="region of interest" description="Disordered" evidence="2">
    <location>
        <begin position="866"/>
        <end position="887"/>
    </location>
</feature>
<feature type="compositionally biased region" description="Basic and acidic residues" evidence="2">
    <location>
        <begin position="991"/>
        <end position="1003"/>
    </location>
</feature>
<feature type="compositionally biased region" description="Basic and acidic residues" evidence="2">
    <location>
        <begin position="462"/>
        <end position="480"/>
    </location>
</feature>
<dbReference type="InterPro" id="IPR035892">
    <property type="entry name" value="C2_domain_sf"/>
</dbReference>
<proteinExistence type="predicted"/>
<dbReference type="Proteomes" id="UP001642464">
    <property type="component" value="Unassembled WGS sequence"/>
</dbReference>
<comment type="caution">
    <text evidence="5">The sequence shown here is derived from an EMBL/GenBank/DDBJ whole genome shotgun (WGS) entry which is preliminary data.</text>
</comment>